<dbReference type="SUPFAM" id="SSF52025">
    <property type="entry name" value="PA domain"/>
    <property type="match status" value="1"/>
</dbReference>
<keyword evidence="4 9" id="KW-0645">Protease</keyword>
<dbReference type="InterPro" id="IPR034187">
    <property type="entry name" value="Peptidases_S8_5"/>
</dbReference>
<comment type="similarity">
    <text evidence="1 9 10">Belongs to the peptidase S8 family.</text>
</comment>
<dbReference type="Pfam" id="PF00082">
    <property type="entry name" value="Peptidase_S8"/>
    <property type="match status" value="1"/>
</dbReference>
<feature type="domain" description="PA" evidence="13">
    <location>
        <begin position="342"/>
        <end position="416"/>
    </location>
</feature>
<evidence type="ECO:0000259" key="14">
    <source>
        <dbReference type="Pfam" id="PF06280"/>
    </source>
</evidence>
<dbReference type="Gene3D" id="3.50.30.30">
    <property type="match status" value="1"/>
</dbReference>
<dbReference type="Gene3D" id="3.40.50.200">
    <property type="entry name" value="Peptidase S8/S53 domain"/>
    <property type="match status" value="1"/>
</dbReference>
<evidence type="ECO:0000256" key="2">
    <source>
        <dbReference type="ARBA" id="ARBA00022512"/>
    </source>
</evidence>
<feature type="active site" description="Charge relay system" evidence="8 9">
    <location>
        <position position="181"/>
    </location>
</feature>
<dbReference type="InterPro" id="IPR050131">
    <property type="entry name" value="Peptidase_S8_subtilisin-like"/>
</dbReference>
<dbReference type="PROSITE" id="PS51892">
    <property type="entry name" value="SUBTILASE"/>
    <property type="match status" value="1"/>
</dbReference>
<dbReference type="GO" id="GO:0004252">
    <property type="term" value="F:serine-type endopeptidase activity"/>
    <property type="evidence" value="ECO:0007669"/>
    <property type="project" value="UniProtKB-UniRule"/>
</dbReference>
<dbReference type="InterPro" id="IPR036852">
    <property type="entry name" value="Peptidase_S8/S53_dom_sf"/>
</dbReference>
<protein>
    <submittedName>
        <fullName evidence="15">Peptidase S8</fullName>
    </submittedName>
</protein>
<dbReference type="GO" id="GO:0005615">
    <property type="term" value="C:extracellular space"/>
    <property type="evidence" value="ECO:0007669"/>
    <property type="project" value="TreeGrafter"/>
</dbReference>
<evidence type="ECO:0000256" key="8">
    <source>
        <dbReference type="PIRSR" id="PIRSR615500-1"/>
    </source>
</evidence>
<keyword evidence="6 9" id="KW-0378">Hydrolase</keyword>
<dbReference type="PROSITE" id="PS00136">
    <property type="entry name" value="SUBTILASE_ASP"/>
    <property type="match status" value="1"/>
</dbReference>
<evidence type="ECO:0000256" key="11">
    <source>
        <dbReference type="SAM" id="MobiDB-lite"/>
    </source>
</evidence>
<dbReference type="GO" id="GO:0006508">
    <property type="term" value="P:proteolysis"/>
    <property type="evidence" value="ECO:0007669"/>
    <property type="project" value="UniProtKB-KW"/>
</dbReference>
<name>A0A7C3DX99_MEIRU</name>
<dbReference type="InterPro" id="IPR015500">
    <property type="entry name" value="Peptidase_S8_subtilisin-rel"/>
</dbReference>
<evidence type="ECO:0000256" key="3">
    <source>
        <dbReference type="ARBA" id="ARBA00022525"/>
    </source>
</evidence>
<dbReference type="InterPro" id="IPR003137">
    <property type="entry name" value="PA_domain"/>
</dbReference>
<evidence type="ECO:0000259" key="13">
    <source>
        <dbReference type="Pfam" id="PF02225"/>
    </source>
</evidence>
<organism evidence="15">
    <name type="scientific">Meiothermus ruber</name>
    <dbReference type="NCBI Taxonomy" id="277"/>
    <lineage>
        <taxon>Bacteria</taxon>
        <taxon>Thermotogati</taxon>
        <taxon>Deinococcota</taxon>
        <taxon>Deinococci</taxon>
        <taxon>Thermales</taxon>
        <taxon>Thermaceae</taxon>
        <taxon>Meiothermus</taxon>
    </lineage>
</organism>
<evidence type="ECO:0000256" key="10">
    <source>
        <dbReference type="RuleBase" id="RU003355"/>
    </source>
</evidence>
<gene>
    <name evidence="15" type="ORF">ENS82_09370</name>
</gene>
<dbReference type="PRINTS" id="PR00723">
    <property type="entry name" value="SUBTILISIN"/>
</dbReference>
<feature type="domain" description="Peptidase S8/S53" evidence="12">
    <location>
        <begin position="119"/>
        <end position="545"/>
    </location>
</feature>
<reference evidence="15" key="1">
    <citation type="journal article" date="2020" name="mSystems">
        <title>Genome- and Community-Level Interaction Insights into Carbon Utilization and Element Cycling Functions of Hydrothermarchaeota in Hydrothermal Sediment.</title>
        <authorList>
            <person name="Zhou Z."/>
            <person name="Liu Y."/>
            <person name="Xu W."/>
            <person name="Pan J."/>
            <person name="Luo Z.H."/>
            <person name="Li M."/>
        </authorList>
    </citation>
    <scope>NUCLEOTIDE SEQUENCE [LARGE SCALE GENOMIC DNA]</scope>
    <source>
        <strain evidence="15">SpSt-524</strain>
    </source>
</reference>
<evidence type="ECO:0000256" key="5">
    <source>
        <dbReference type="ARBA" id="ARBA00022729"/>
    </source>
</evidence>
<dbReference type="AlphaFoldDB" id="A0A7C3DX99"/>
<dbReference type="Pfam" id="PF02225">
    <property type="entry name" value="PA"/>
    <property type="match status" value="1"/>
</dbReference>
<dbReference type="CDD" id="cd04818">
    <property type="entry name" value="PA_subtilisin_1"/>
    <property type="match status" value="1"/>
</dbReference>
<dbReference type="Pfam" id="PF06280">
    <property type="entry name" value="fn3_5"/>
    <property type="match status" value="1"/>
</dbReference>
<feature type="active site" description="Charge relay system" evidence="8 9">
    <location>
        <position position="128"/>
    </location>
</feature>
<evidence type="ECO:0000256" key="1">
    <source>
        <dbReference type="ARBA" id="ARBA00011073"/>
    </source>
</evidence>
<dbReference type="PROSITE" id="PS00138">
    <property type="entry name" value="SUBTILASE_SER"/>
    <property type="match status" value="1"/>
</dbReference>
<dbReference type="PANTHER" id="PTHR43806:SF66">
    <property type="entry name" value="SERIN ENDOPEPTIDASE"/>
    <property type="match status" value="1"/>
</dbReference>
<evidence type="ECO:0000256" key="6">
    <source>
        <dbReference type="ARBA" id="ARBA00022801"/>
    </source>
</evidence>
<dbReference type="CDD" id="cd07489">
    <property type="entry name" value="Peptidases_S8_5"/>
    <property type="match status" value="1"/>
</dbReference>
<keyword evidence="7 9" id="KW-0720">Serine protease</keyword>
<evidence type="ECO:0000256" key="7">
    <source>
        <dbReference type="ARBA" id="ARBA00022825"/>
    </source>
</evidence>
<dbReference type="Gene3D" id="2.60.40.1710">
    <property type="entry name" value="Subtilisin-like superfamily"/>
    <property type="match status" value="1"/>
</dbReference>
<comment type="caution">
    <text evidence="15">The sequence shown here is derived from an EMBL/GenBank/DDBJ whole genome shotgun (WGS) entry which is preliminary data.</text>
</comment>
<keyword evidence="5" id="KW-0732">Signal</keyword>
<dbReference type="SUPFAM" id="SSF52743">
    <property type="entry name" value="Subtilisin-like"/>
    <property type="match status" value="1"/>
</dbReference>
<dbReference type="InterPro" id="IPR023828">
    <property type="entry name" value="Peptidase_S8_Ser-AS"/>
</dbReference>
<dbReference type="InterPro" id="IPR023827">
    <property type="entry name" value="Peptidase_S8_Asp-AS"/>
</dbReference>
<evidence type="ECO:0000256" key="9">
    <source>
        <dbReference type="PROSITE-ProRule" id="PRU01240"/>
    </source>
</evidence>
<keyword evidence="3" id="KW-0964">Secreted</keyword>
<dbReference type="GO" id="GO:0016020">
    <property type="term" value="C:membrane"/>
    <property type="evidence" value="ECO:0007669"/>
    <property type="project" value="InterPro"/>
</dbReference>
<feature type="region of interest" description="Disordered" evidence="11">
    <location>
        <begin position="156"/>
        <end position="182"/>
    </location>
</feature>
<dbReference type="InterPro" id="IPR010435">
    <property type="entry name" value="C5a/SBT2-like_Fn3"/>
</dbReference>
<accession>A0A7C3DX99</accession>
<evidence type="ECO:0000313" key="15">
    <source>
        <dbReference type="EMBL" id="HFG20907.1"/>
    </source>
</evidence>
<dbReference type="InterPro" id="IPR046450">
    <property type="entry name" value="PA_dom_sf"/>
</dbReference>
<feature type="domain" description="C5a peptidase/Subtilisin-like protease SBT2-like Fn3-like" evidence="14">
    <location>
        <begin position="565"/>
        <end position="667"/>
    </location>
</feature>
<dbReference type="PANTHER" id="PTHR43806">
    <property type="entry name" value="PEPTIDASE S8"/>
    <property type="match status" value="1"/>
</dbReference>
<evidence type="ECO:0000259" key="12">
    <source>
        <dbReference type="Pfam" id="PF00082"/>
    </source>
</evidence>
<sequence>MVDETPTAWLVELSGKAKVEGGSDASVKADKDNFRALAQANGVKFRERFEYGELWNGLSVEATASEAAKLRGIPGVKAVWPVLTVSAPQPVDGGSETDMFTAITQTQVNIAQNTLGLSGRGVKVGIIDTGIDLQHPDFAGRIRYGFDFVGDAYNAGDPNNSTPIPQPGPGTRPGGDDCNGHGTHVAGITGANGTVKGVAPEVILGAYRVFGCEGSSSADVIIAALEMAYKDGMDVVNMSLGAAFQWPQYPTAVVSNRLVKKGVVVVASAGNSGANGAFSLSAPGVGEDVIGVASYDNVAVFLNTFTISPDDRPIGYGPATGAPTPPTSGSLPMARTGTPTTANDACNPLPAGSLAGQAVLIRRGTCTFYTKAFNAQQAGAAAVILYNNAPGRFSATVAGTPAITIPVVSISDTEGVLINNRLASGPVTLTWTNQSGSFPNPTGNLISSFSSIGLSPDLTLKPDLGAPGGLIYSTYPLEKGAFATLSGTSMSSPHVAGVVALYLQAKPGTPASEMRTILQNTADPKLLSVAPATGLLDITHRQGAGMVQIVDAINSTTRVTPGKLSLGEVESGSVTRTLTIRNLGNATETYSLSHLAAPATTGTFTLGYFIAPSAVSFSSPSVTVGPGGSASVNVTITPNPGLANLAQFGGYVVVRNSEGATVARVPYAGFKGDYQSIVALAPTSFGFPWLARLDGTSYVRQTGPSTFTLQGGDIPYFLIHLAHPVAKLQFEVLNASNNRPVHPVFNKFVDLEYVGRNSTSTSFFAFSWDGTRIHSNMDNGNGDNSLFKTVPNGSYVVRIRVLKALGNENNPAHWESWTSPVITLARP</sequence>
<evidence type="ECO:0000256" key="4">
    <source>
        <dbReference type="ARBA" id="ARBA00022670"/>
    </source>
</evidence>
<feature type="active site" description="Charge relay system" evidence="8 9">
    <location>
        <position position="489"/>
    </location>
</feature>
<keyword evidence="2" id="KW-0134">Cell wall</keyword>
<dbReference type="EMBL" id="DSWI01000019">
    <property type="protein sequence ID" value="HFG20907.1"/>
    <property type="molecule type" value="Genomic_DNA"/>
</dbReference>
<proteinExistence type="inferred from homology"/>
<dbReference type="InterPro" id="IPR000209">
    <property type="entry name" value="Peptidase_S8/S53_dom"/>
</dbReference>